<evidence type="ECO:0000256" key="5">
    <source>
        <dbReference type="ARBA" id="ARBA00035367"/>
    </source>
</evidence>
<evidence type="ECO:0000256" key="4">
    <source>
        <dbReference type="ARBA" id="ARBA00035201"/>
    </source>
</evidence>
<dbReference type="AlphaFoldDB" id="A0A6P6XLU0"/>
<evidence type="ECO:0000256" key="1">
    <source>
        <dbReference type="ARBA" id="ARBA00006227"/>
    </source>
</evidence>
<dbReference type="CTD" id="23521"/>
<dbReference type="HAMAP" id="MF_01366">
    <property type="entry name" value="Ribosomal_uL13"/>
    <property type="match status" value="1"/>
</dbReference>
<dbReference type="RefSeq" id="XP_027194455.1">
    <property type="nucleotide sequence ID" value="XM_027338654.1"/>
</dbReference>
<dbReference type="GO" id="GO:0006412">
    <property type="term" value="P:translation"/>
    <property type="evidence" value="ECO:0007669"/>
    <property type="project" value="InterPro"/>
</dbReference>
<evidence type="ECO:0000313" key="6">
    <source>
        <dbReference type="Proteomes" id="UP000515146"/>
    </source>
</evidence>
<dbReference type="SUPFAM" id="SSF52161">
    <property type="entry name" value="Ribosomal protein L13"/>
    <property type="match status" value="1"/>
</dbReference>
<gene>
    <name evidence="7" type="primary">LOC113789160</name>
</gene>
<evidence type="ECO:0000256" key="2">
    <source>
        <dbReference type="ARBA" id="ARBA00022980"/>
    </source>
</evidence>
<keyword evidence="2" id="KW-0689">Ribosomal protein</keyword>
<dbReference type="PANTHER" id="PTHR11545">
    <property type="entry name" value="RIBOSOMAL PROTEIN L13"/>
    <property type="match status" value="1"/>
</dbReference>
<organism evidence="6 7">
    <name type="scientific">Dermatophagoides pteronyssinus</name>
    <name type="common">European house dust mite</name>
    <dbReference type="NCBI Taxonomy" id="6956"/>
    <lineage>
        <taxon>Eukaryota</taxon>
        <taxon>Metazoa</taxon>
        <taxon>Ecdysozoa</taxon>
        <taxon>Arthropoda</taxon>
        <taxon>Chelicerata</taxon>
        <taxon>Arachnida</taxon>
        <taxon>Acari</taxon>
        <taxon>Acariformes</taxon>
        <taxon>Sarcoptiformes</taxon>
        <taxon>Astigmata</taxon>
        <taxon>Psoroptidia</taxon>
        <taxon>Analgoidea</taxon>
        <taxon>Pyroglyphidae</taxon>
        <taxon>Dermatophagoidinae</taxon>
        <taxon>Dermatophagoides</taxon>
    </lineage>
</organism>
<dbReference type="GO" id="GO:0003735">
    <property type="term" value="F:structural constituent of ribosome"/>
    <property type="evidence" value="ECO:0007669"/>
    <property type="project" value="InterPro"/>
</dbReference>
<name>A0A6P6XLU0_DERPT</name>
<dbReference type="InterPro" id="IPR005755">
    <property type="entry name" value="Ribosomal_uL13_euk/arc"/>
</dbReference>
<sequence>MPGFKNKSLIIDGRGHLLGRLAAIVAKTLLQGQKVVVVRCEGINISGSFYRNKLKYLAFLRKKCNVNPARGPYHFRAPSKIFWRVVRGMLPHKTKRGDLALERLRVVEGIPPPFDKKKRMVVPAALRILRLNPRRKYCSLGRLSHEVGWKYQKVIETLEMKRKAKAALHHNRKLTESKLRLQAKKLVADRTKALREVITSYGYEV</sequence>
<proteinExistence type="inferred from homology"/>
<dbReference type="Gene3D" id="6.10.250.3250">
    <property type="match status" value="1"/>
</dbReference>
<dbReference type="OMA" id="TRFNKTH"/>
<dbReference type="Pfam" id="PF00572">
    <property type="entry name" value="Ribosomal_L13"/>
    <property type="match status" value="1"/>
</dbReference>
<dbReference type="NCBIfam" id="TIGR01077">
    <property type="entry name" value="L13_A_E"/>
    <property type="match status" value="1"/>
</dbReference>
<dbReference type="InParanoid" id="A0A6P6XLU0"/>
<dbReference type="PANTHER" id="PTHR11545:SF3">
    <property type="entry name" value="LARGE RIBOSOMAL SUBUNIT PROTEIN UL13"/>
    <property type="match status" value="1"/>
</dbReference>
<dbReference type="CDD" id="cd00392">
    <property type="entry name" value="Ribosomal_L13"/>
    <property type="match status" value="1"/>
</dbReference>
<dbReference type="GO" id="GO:0017148">
    <property type="term" value="P:negative regulation of translation"/>
    <property type="evidence" value="ECO:0007669"/>
    <property type="project" value="TreeGrafter"/>
</dbReference>
<dbReference type="KEGG" id="dpte:113789160"/>
<dbReference type="FunCoup" id="A0A6P6XLU0">
    <property type="interactions" value="941"/>
</dbReference>
<dbReference type="Proteomes" id="UP000515146">
    <property type="component" value="Unplaced"/>
</dbReference>
<dbReference type="GO" id="GO:0003729">
    <property type="term" value="F:mRNA binding"/>
    <property type="evidence" value="ECO:0007669"/>
    <property type="project" value="TreeGrafter"/>
</dbReference>
<comment type="similarity">
    <text evidence="1">Belongs to the universal ribosomal protein uL13 family.</text>
</comment>
<dbReference type="InterPro" id="IPR036899">
    <property type="entry name" value="Ribosomal_uL13_sf"/>
</dbReference>
<keyword evidence="3" id="KW-0687">Ribonucleoprotein</keyword>
<keyword evidence="6" id="KW-1185">Reference proteome</keyword>
<dbReference type="InterPro" id="IPR005822">
    <property type="entry name" value="Ribosomal_uL13"/>
</dbReference>
<dbReference type="FunFam" id="3.90.1180.10:FF:000002">
    <property type="entry name" value="60S ribosomal protein L16"/>
    <property type="match status" value="1"/>
</dbReference>
<reference evidence="7" key="1">
    <citation type="submission" date="2025-08" db="UniProtKB">
        <authorList>
            <consortium name="RefSeq"/>
        </authorList>
    </citation>
    <scope>IDENTIFICATION</scope>
    <source>
        <strain evidence="7">Airmid</strain>
    </source>
</reference>
<accession>A0A6P6XLU0</accession>
<dbReference type="FunFam" id="6.10.250.3250:FF:000001">
    <property type="entry name" value="60S ribosomal protein L13a"/>
    <property type="match status" value="1"/>
</dbReference>
<dbReference type="GO" id="GO:0022625">
    <property type="term" value="C:cytosolic large ribosomal subunit"/>
    <property type="evidence" value="ECO:0007669"/>
    <property type="project" value="TreeGrafter"/>
</dbReference>
<protein>
    <recommendedName>
        <fullName evidence="4">Large ribosomal subunit protein uL13</fullName>
    </recommendedName>
    <alternativeName>
        <fullName evidence="5">60S ribosomal protein L13a</fullName>
    </alternativeName>
</protein>
<dbReference type="OrthoDB" id="1882297at2759"/>
<dbReference type="Gene3D" id="3.90.1180.10">
    <property type="entry name" value="Ribosomal protein L13"/>
    <property type="match status" value="1"/>
</dbReference>
<evidence type="ECO:0000313" key="7">
    <source>
        <dbReference type="RefSeq" id="XP_027194455.1"/>
    </source>
</evidence>
<evidence type="ECO:0000256" key="3">
    <source>
        <dbReference type="ARBA" id="ARBA00023274"/>
    </source>
</evidence>